<protein>
    <submittedName>
        <fullName evidence="1">Uncharacterized protein</fullName>
    </submittedName>
</protein>
<dbReference type="EMBL" id="JABSTQ010011511">
    <property type="protein sequence ID" value="KAG0410570.1"/>
    <property type="molecule type" value="Genomic_DNA"/>
</dbReference>
<accession>A0AC60NU03</accession>
<sequence length="313" mass="35282">MKFWNAAWVLLVVLAAQCAAFNWHKNSILRHLFPDVEAQYIANTLKDLGWNVELDSFGDNTPLGVRNFSNVIATHNPDACYRLVLACHYDSKIHEGGEFLGAVDSAVPCAQLVHIARVLQTNLTEQRLRKDGITVQLIFFDGEEALVEWTSTDSLYGSRHLAEKWAKERVSQETLDGCVAQHPVAHQLDRMESMALLDLLGASGPTFYSYFENTKPLFLRLFDIEKRLNDASLLEVSGSQQKTSYFTNSPALGNIQDDHIPFLQKSVPIVHLITFPFPPEWHTVKDNGDILDHAVITNLNKIFAAFIAEYLEL</sequence>
<dbReference type="Proteomes" id="UP000805193">
    <property type="component" value="Unassembled WGS sequence"/>
</dbReference>
<keyword evidence="2" id="KW-1185">Reference proteome</keyword>
<comment type="caution">
    <text evidence="1">The sequence shown here is derived from an EMBL/GenBank/DDBJ whole genome shotgun (WGS) entry which is preliminary data.</text>
</comment>
<evidence type="ECO:0000313" key="2">
    <source>
        <dbReference type="Proteomes" id="UP000805193"/>
    </source>
</evidence>
<gene>
    <name evidence="1" type="ORF">HPB47_012307</name>
</gene>
<name>A0AC60NU03_IXOPE</name>
<reference evidence="1 2" key="1">
    <citation type="journal article" date="2020" name="Cell">
        <title>Large-Scale Comparative Analyses of Tick Genomes Elucidate Their Genetic Diversity and Vector Capacities.</title>
        <authorList>
            <consortium name="Tick Genome and Microbiome Consortium (TIGMIC)"/>
            <person name="Jia N."/>
            <person name="Wang J."/>
            <person name="Shi W."/>
            <person name="Du L."/>
            <person name="Sun Y."/>
            <person name="Zhan W."/>
            <person name="Jiang J.F."/>
            <person name="Wang Q."/>
            <person name="Zhang B."/>
            <person name="Ji P."/>
            <person name="Bell-Sakyi L."/>
            <person name="Cui X.M."/>
            <person name="Yuan T.T."/>
            <person name="Jiang B.G."/>
            <person name="Yang W.F."/>
            <person name="Lam T.T."/>
            <person name="Chang Q.C."/>
            <person name="Ding S.J."/>
            <person name="Wang X.J."/>
            <person name="Zhu J.G."/>
            <person name="Ruan X.D."/>
            <person name="Zhao L."/>
            <person name="Wei J.T."/>
            <person name="Ye R.Z."/>
            <person name="Que T.C."/>
            <person name="Du C.H."/>
            <person name="Zhou Y.H."/>
            <person name="Cheng J.X."/>
            <person name="Dai P.F."/>
            <person name="Guo W.B."/>
            <person name="Han X.H."/>
            <person name="Huang E.J."/>
            <person name="Li L.F."/>
            <person name="Wei W."/>
            <person name="Gao Y.C."/>
            <person name="Liu J.Z."/>
            <person name="Shao H.Z."/>
            <person name="Wang X."/>
            <person name="Wang C.C."/>
            <person name="Yang T.C."/>
            <person name="Huo Q.B."/>
            <person name="Li W."/>
            <person name="Chen H.Y."/>
            <person name="Chen S.E."/>
            <person name="Zhou L.G."/>
            <person name="Ni X.B."/>
            <person name="Tian J.H."/>
            <person name="Sheng Y."/>
            <person name="Liu T."/>
            <person name="Pan Y.S."/>
            <person name="Xia L.Y."/>
            <person name="Li J."/>
            <person name="Zhao F."/>
            <person name="Cao W.C."/>
        </authorList>
    </citation>
    <scope>NUCLEOTIDE SEQUENCE [LARGE SCALE GENOMIC DNA]</scope>
    <source>
        <strain evidence="1">Iper-2018</strain>
    </source>
</reference>
<evidence type="ECO:0000313" key="1">
    <source>
        <dbReference type="EMBL" id="KAG0410570.1"/>
    </source>
</evidence>
<organism evidence="1 2">
    <name type="scientific">Ixodes persulcatus</name>
    <name type="common">Taiga tick</name>
    <dbReference type="NCBI Taxonomy" id="34615"/>
    <lineage>
        <taxon>Eukaryota</taxon>
        <taxon>Metazoa</taxon>
        <taxon>Ecdysozoa</taxon>
        <taxon>Arthropoda</taxon>
        <taxon>Chelicerata</taxon>
        <taxon>Arachnida</taxon>
        <taxon>Acari</taxon>
        <taxon>Parasitiformes</taxon>
        <taxon>Ixodida</taxon>
        <taxon>Ixodoidea</taxon>
        <taxon>Ixodidae</taxon>
        <taxon>Ixodinae</taxon>
        <taxon>Ixodes</taxon>
    </lineage>
</organism>
<proteinExistence type="predicted"/>